<dbReference type="EMBL" id="JAFIQS020000009">
    <property type="protein sequence ID" value="KAH9477304.1"/>
    <property type="molecule type" value="Genomic_DNA"/>
</dbReference>
<reference evidence="1" key="1">
    <citation type="submission" date="2021-10" db="EMBL/GenBank/DDBJ databases">
        <title>Psilocybe cubensis genome.</title>
        <authorList>
            <person name="Mckernan K.J."/>
            <person name="Crawford S."/>
            <person name="Trippe A."/>
            <person name="Kane L.T."/>
            <person name="Mclaughlin S."/>
        </authorList>
    </citation>
    <scope>NUCLEOTIDE SEQUENCE</scope>
    <source>
        <strain evidence="1">MGC-MH-2018</strain>
    </source>
</reference>
<gene>
    <name evidence="1" type="ORF">JR316_0009508</name>
</gene>
<keyword evidence="1" id="KW-0436">Ligase</keyword>
<comment type="caution">
    <text evidence="1">The sequence shown here is derived from an EMBL/GenBank/DDBJ whole genome shotgun (WGS) entry which is preliminary data.</text>
</comment>
<evidence type="ECO:0000313" key="2">
    <source>
        <dbReference type="Proteomes" id="UP000664032"/>
    </source>
</evidence>
<name>A0ACB8GQJ0_PSICU</name>
<dbReference type="Proteomes" id="UP000664032">
    <property type="component" value="Unassembled WGS sequence"/>
</dbReference>
<evidence type="ECO:0000313" key="1">
    <source>
        <dbReference type="EMBL" id="KAH9477304.1"/>
    </source>
</evidence>
<accession>A0ACB8GQJ0</accession>
<keyword evidence="2" id="KW-1185">Reference proteome</keyword>
<sequence length="929" mass="104967">MSSASHLSIITTFSDWSHAERVEVDDPEASAAWIAIQKAHLEDPQQKRLSSSTKTPRGWYEPHVSRYPPPPPSLHINAPPRAEKVPSYFGPLITSSEKLNIIDHNSWRTSGNDESEEELPPRNDPLTPRNMGNSVPNPYDGINSFSAKALQVDRDSPSDSSFSIGTRGDAEYPPSASTSSDCGNGNSPVKMSRRSGLLLSAVSAPAVDYMNEKGTEYKYKTNDFVEVFIAITDVNERRTSKWIMGTVNRSDILPGWTTNGERVYDIKYRIKYCHPSDPSTEVWGIFSEVEIRRLVPRLSNTPLPKYGTLLFIRSRIFDPIQGKIQSTWFPSVCNEYGVFGLVGDYSNALVPPDSRFRPCTQEALEDMRRDGSKILFPWSNFEAFSQAVRRDKPFYITTPIFYPNASPHIGHLYTLVTGDVFARYQRQKGRDVRFLAGTDEHGLKIQKAARAHFNGQSGREKEFCDALSQRFRDLAESASISNTCFMRTSSEEHRRTVEHVWRSLCEKGFIYKSRYEGWYSITDECFYTDSQITYPTPSTPISIETGAAVEWASEENYMFKLSALRDALLQHYTSRPGSVYPEQYYDDVLGMLGDGQLLADISISRPRSRLEWGVQVPDDPEQTVYVWFDALLIYLTGAGYPWVTAQSRGGWPADIQVIGKDILRFHAIYLPAILLALSSSGTVVHLPKTLLTHAHWTSSQKKMSKSLGNVADPQEAMKKWGVDVVRFYMMRVGGRWRSDADWSAEQVDKHFREIKDQLGNYFMRVASPVLFKRSQGGEGPIHESIQQAFLEDMPDGVSAETDSGDWNAILLRHTLALNSKFEKNMDALEAGNALAEIMAVLKVANKVLNEIQPWAAETHPQLVHTTRVVGLETLRVVAHCLGPFMPSVAARLQETLGTVEYHEGIDREEAMRVFWMRWEKKPVKAFPLF</sequence>
<protein>
    <submittedName>
        <fullName evidence="1">Methionine--tRNA ligase, mitochondrial</fullName>
    </submittedName>
</protein>
<organism evidence="1 2">
    <name type="scientific">Psilocybe cubensis</name>
    <name type="common">Psychedelic mushroom</name>
    <name type="synonym">Stropharia cubensis</name>
    <dbReference type="NCBI Taxonomy" id="181762"/>
    <lineage>
        <taxon>Eukaryota</taxon>
        <taxon>Fungi</taxon>
        <taxon>Dikarya</taxon>
        <taxon>Basidiomycota</taxon>
        <taxon>Agaricomycotina</taxon>
        <taxon>Agaricomycetes</taxon>
        <taxon>Agaricomycetidae</taxon>
        <taxon>Agaricales</taxon>
        <taxon>Agaricineae</taxon>
        <taxon>Strophariaceae</taxon>
        <taxon>Psilocybe</taxon>
    </lineage>
</organism>
<proteinExistence type="predicted"/>